<evidence type="ECO:0000256" key="1">
    <source>
        <dbReference type="SAM" id="Phobius"/>
    </source>
</evidence>
<name>A0A934QRK2_9PSEU</name>
<evidence type="ECO:0000313" key="3">
    <source>
        <dbReference type="Proteomes" id="UP000635245"/>
    </source>
</evidence>
<feature type="transmembrane region" description="Helical" evidence="1">
    <location>
        <begin position="6"/>
        <end position="25"/>
    </location>
</feature>
<keyword evidence="1" id="KW-1133">Transmembrane helix</keyword>
<dbReference type="Proteomes" id="UP000635245">
    <property type="component" value="Unassembled WGS sequence"/>
</dbReference>
<keyword evidence="1" id="KW-0812">Transmembrane</keyword>
<accession>A0A934QRK2</accession>
<comment type="caution">
    <text evidence="2">The sequence shown here is derived from an EMBL/GenBank/DDBJ whole genome shotgun (WGS) entry which is preliminary data.</text>
</comment>
<sequence length="130" mass="13934">MRRNWVVAGVVAIAVVWLVVVTVLISREPETGASSPEQLRDRLEQALSTHDADELGLLLGQTGSEVDEFAGAYVDKLRGTTGLTVSLRPDGGESRVAVVEGARADGSAFAYEVSLSRSGDRWRLDLTPPL</sequence>
<keyword evidence="1" id="KW-0472">Membrane</keyword>
<gene>
    <name evidence="2" type="ORF">JHE00_13130</name>
</gene>
<protein>
    <submittedName>
        <fullName evidence="2">Uncharacterized protein</fullName>
    </submittedName>
</protein>
<dbReference type="EMBL" id="JAENJH010000002">
    <property type="protein sequence ID" value="MBK1785270.1"/>
    <property type="molecule type" value="Genomic_DNA"/>
</dbReference>
<evidence type="ECO:0000313" key="2">
    <source>
        <dbReference type="EMBL" id="MBK1785270.1"/>
    </source>
</evidence>
<reference evidence="2" key="1">
    <citation type="submission" date="2020-12" db="EMBL/GenBank/DDBJ databases">
        <title>Prauserella sp. ASG 168, a novel actinomycete isolated from cave rock.</title>
        <authorList>
            <person name="Suriyachadkun C."/>
        </authorList>
    </citation>
    <scope>NUCLEOTIDE SEQUENCE</scope>
    <source>
        <strain evidence="2">ASG 168</strain>
    </source>
</reference>
<keyword evidence="3" id="KW-1185">Reference proteome</keyword>
<proteinExistence type="predicted"/>
<organism evidence="2 3">
    <name type="scientific">Prauserella cavernicola</name>
    <dbReference type="NCBI Taxonomy" id="2800127"/>
    <lineage>
        <taxon>Bacteria</taxon>
        <taxon>Bacillati</taxon>
        <taxon>Actinomycetota</taxon>
        <taxon>Actinomycetes</taxon>
        <taxon>Pseudonocardiales</taxon>
        <taxon>Pseudonocardiaceae</taxon>
        <taxon>Prauserella</taxon>
    </lineage>
</organism>
<dbReference type="RefSeq" id="WP_200318206.1">
    <property type="nucleotide sequence ID" value="NZ_JAENJH010000002.1"/>
</dbReference>
<dbReference type="AlphaFoldDB" id="A0A934QRK2"/>